<dbReference type="AlphaFoldDB" id="A0A9D4UMW9"/>
<sequence>MAFYKEQFLHMSEDGFVVWPKYMDSHLSHGLQCVIGQLRTSSHQLQIETSRYTSTPAEERVCELCDIEPETEEHYICRCLVYYEIRGHFHCLFRDGFGSVSRVMDYTDQRCLGLFLLELRRHREDLL</sequence>
<gene>
    <name evidence="1" type="ORF">GOP47_0015218</name>
</gene>
<dbReference type="OrthoDB" id="2968572at2759"/>
<dbReference type="Proteomes" id="UP000886520">
    <property type="component" value="Chromosome 14"/>
</dbReference>
<keyword evidence="2" id="KW-1185">Reference proteome</keyword>
<organism evidence="1 2">
    <name type="scientific">Adiantum capillus-veneris</name>
    <name type="common">Maidenhair fern</name>
    <dbReference type="NCBI Taxonomy" id="13818"/>
    <lineage>
        <taxon>Eukaryota</taxon>
        <taxon>Viridiplantae</taxon>
        <taxon>Streptophyta</taxon>
        <taxon>Embryophyta</taxon>
        <taxon>Tracheophyta</taxon>
        <taxon>Polypodiopsida</taxon>
        <taxon>Polypodiidae</taxon>
        <taxon>Polypodiales</taxon>
        <taxon>Pteridineae</taxon>
        <taxon>Pteridaceae</taxon>
        <taxon>Vittarioideae</taxon>
        <taxon>Adiantum</taxon>
    </lineage>
</organism>
<accession>A0A9D4UMW9</accession>
<evidence type="ECO:0000313" key="2">
    <source>
        <dbReference type="Proteomes" id="UP000886520"/>
    </source>
</evidence>
<proteinExistence type="predicted"/>
<name>A0A9D4UMW9_ADICA</name>
<dbReference type="EMBL" id="JABFUD020000014">
    <property type="protein sequence ID" value="KAI5070875.1"/>
    <property type="molecule type" value="Genomic_DNA"/>
</dbReference>
<reference evidence="1" key="1">
    <citation type="submission" date="2021-01" db="EMBL/GenBank/DDBJ databases">
        <title>Adiantum capillus-veneris genome.</title>
        <authorList>
            <person name="Fang Y."/>
            <person name="Liao Q."/>
        </authorList>
    </citation>
    <scope>NUCLEOTIDE SEQUENCE</scope>
    <source>
        <strain evidence="1">H3</strain>
        <tissue evidence="1">Leaf</tissue>
    </source>
</reference>
<comment type="caution">
    <text evidence="1">The sequence shown here is derived from an EMBL/GenBank/DDBJ whole genome shotgun (WGS) entry which is preliminary data.</text>
</comment>
<evidence type="ECO:0000313" key="1">
    <source>
        <dbReference type="EMBL" id="KAI5070875.1"/>
    </source>
</evidence>
<protein>
    <submittedName>
        <fullName evidence="1">Uncharacterized protein</fullName>
    </submittedName>
</protein>